<protein>
    <submittedName>
        <fullName evidence="2">Uncharacterized protein</fullName>
    </submittedName>
</protein>
<dbReference type="EMBL" id="JAJSOF020000005">
    <property type="protein sequence ID" value="KAJ4447791.1"/>
    <property type="molecule type" value="Genomic_DNA"/>
</dbReference>
<feature type="region of interest" description="Disordered" evidence="1">
    <location>
        <begin position="362"/>
        <end position="384"/>
    </location>
</feature>
<evidence type="ECO:0000313" key="2">
    <source>
        <dbReference type="EMBL" id="KAJ4447791.1"/>
    </source>
</evidence>
<reference evidence="2 3" key="1">
    <citation type="journal article" date="2022" name="Allergy">
        <title>Genome assembly and annotation of Periplaneta americana reveal a comprehensive cockroach allergen profile.</title>
        <authorList>
            <person name="Wang L."/>
            <person name="Xiong Q."/>
            <person name="Saelim N."/>
            <person name="Wang L."/>
            <person name="Nong W."/>
            <person name="Wan A.T."/>
            <person name="Shi M."/>
            <person name="Liu X."/>
            <person name="Cao Q."/>
            <person name="Hui J.H.L."/>
            <person name="Sookrung N."/>
            <person name="Leung T.F."/>
            <person name="Tungtrongchitr A."/>
            <person name="Tsui S.K.W."/>
        </authorList>
    </citation>
    <scope>NUCLEOTIDE SEQUENCE [LARGE SCALE GENOMIC DNA]</scope>
    <source>
        <strain evidence="2">PWHHKU_190912</strain>
    </source>
</reference>
<dbReference type="Proteomes" id="UP001148838">
    <property type="component" value="Unassembled WGS sequence"/>
</dbReference>
<name>A0ABQ8TMA4_PERAM</name>
<sequence length="384" mass="45213">MTFANKLEGAAKLYPTKFPELEEMAVLIPISSPFVFTKAPCYQKEKTLTLIEELRLTVFENKVLRKIFGAKRDKVTGERRKLHNTELHALYSSPDIIRNIKSRRLRWAGHVVRMSESRNAYRVLVGRPEEKRPLGRPSRRREDNIKMDLRELGYDDRDWISKQKKYEEKQLRRGVPNSSSSYHMSPSKHSWRSISEQFSENTMNYVYIAVKEQKKTLNATIKKYMPKISREKVRQIADFMDKGGNKTNKYKENRNIHVFEVQGGYVMPELFLLDPHYIFRRWILDSRRYTIIAVDKASSLPPGTTMEEVVQDMRLLAELIDWSIATMTQNLSRLQAVLDNNDMSIRTYEIFPCRPNTFSRMMSETRSAEKLRDETRKTSLRKGR</sequence>
<evidence type="ECO:0000256" key="1">
    <source>
        <dbReference type="SAM" id="MobiDB-lite"/>
    </source>
</evidence>
<comment type="caution">
    <text evidence="2">The sequence shown here is derived from an EMBL/GenBank/DDBJ whole genome shotgun (WGS) entry which is preliminary data.</text>
</comment>
<evidence type="ECO:0000313" key="3">
    <source>
        <dbReference type="Proteomes" id="UP001148838"/>
    </source>
</evidence>
<feature type="compositionally biased region" description="Basic and acidic residues" evidence="1">
    <location>
        <begin position="366"/>
        <end position="377"/>
    </location>
</feature>
<proteinExistence type="predicted"/>
<gene>
    <name evidence="2" type="ORF">ANN_09799</name>
</gene>
<accession>A0ABQ8TMA4</accession>
<organism evidence="2 3">
    <name type="scientific">Periplaneta americana</name>
    <name type="common">American cockroach</name>
    <name type="synonym">Blatta americana</name>
    <dbReference type="NCBI Taxonomy" id="6978"/>
    <lineage>
        <taxon>Eukaryota</taxon>
        <taxon>Metazoa</taxon>
        <taxon>Ecdysozoa</taxon>
        <taxon>Arthropoda</taxon>
        <taxon>Hexapoda</taxon>
        <taxon>Insecta</taxon>
        <taxon>Pterygota</taxon>
        <taxon>Neoptera</taxon>
        <taxon>Polyneoptera</taxon>
        <taxon>Dictyoptera</taxon>
        <taxon>Blattodea</taxon>
        <taxon>Blattoidea</taxon>
        <taxon>Blattidae</taxon>
        <taxon>Blattinae</taxon>
        <taxon>Periplaneta</taxon>
    </lineage>
</organism>
<keyword evidence="3" id="KW-1185">Reference proteome</keyword>